<comment type="caution">
    <text evidence="8">The sequence shown here is derived from an EMBL/GenBank/DDBJ whole genome shotgun (WGS) entry which is preliminary data.</text>
</comment>
<dbReference type="CDD" id="cd16380">
    <property type="entry name" value="YitT_C"/>
    <property type="match status" value="1"/>
</dbReference>
<feature type="transmembrane region" description="Helical" evidence="6">
    <location>
        <begin position="5"/>
        <end position="26"/>
    </location>
</feature>
<feature type="transmembrane region" description="Helical" evidence="6">
    <location>
        <begin position="46"/>
        <end position="67"/>
    </location>
</feature>
<evidence type="ECO:0000256" key="2">
    <source>
        <dbReference type="ARBA" id="ARBA00022475"/>
    </source>
</evidence>
<dbReference type="Gene3D" id="3.30.70.120">
    <property type="match status" value="1"/>
</dbReference>
<dbReference type="STRING" id="152268.A6K24_14210"/>
<dbReference type="RefSeq" id="WP_066341015.1">
    <property type="nucleotide sequence ID" value="NZ_LWSG01000046.1"/>
</dbReference>
<keyword evidence="2" id="KW-1003">Cell membrane</keyword>
<feature type="transmembrane region" description="Helical" evidence="6">
    <location>
        <begin position="104"/>
        <end position="125"/>
    </location>
</feature>
<dbReference type="Pfam" id="PF02588">
    <property type="entry name" value="YitT_membrane"/>
    <property type="match status" value="1"/>
</dbReference>
<accession>A0A179SML1</accession>
<evidence type="ECO:0000256" key="5">
    <source>
        <dbReference type="ARBA" id="ARBA00023136"/>
    </source>
</evidence>
<dbReference type="Pfam" id="PF10035">
    <property type="entry name" value="DUF2179"/>
    <property type="match status" value="1"/>
</dbReference>
<keyword evidence="3 6" id="KW-0812">Transmembrane</keyword>
<evidence type="ECO:0000256" key="4">
    <source>
        <dbReference type="ARBA" id="ARBA00022989"/>
    </source>
</evidence>
<dbReference type="PANTHER" id="PTHR33545:SF4">
    <property type="entry name" value="UPF0750 MEMBRANE PROTEIN YXKD"/>
    <property type="match status" value="1"/>
</dbReference>
<organism evidence="8 9">
    <name type="scientific">Metabacillus litoralis</name>
    <dbReference type="NCBI Taxonomy" id="152268"/>
    <lineage>
        <taxon>Bacteria</taxon>
        <taxon>Bacillati</taxon>
        <taxon>Bacillota</taxon>
        <taxon>Bacilli</taxon>
        <taxon>Bacillales</taxon>
        <taxon>Bacillaceae</taxon>
        <taxon>Metabacillus</taxon>
    </lineage>
</organism>
<evidence type="ECO:0000256" key="6">
    <source>
        <dbReference type="SAM" id="Phobius"/>
    </source>
</evidence>
<dbReference type="InterPro" id="IPR015867">
    <property type="entry name" value="N-reg_PII/ATP_PRibTrfase_C"/>
</dbReference>
<dbReference type="Proteomes" id="UP000078534">
    <property type="component" value="Unassembled WGS sequence"/>
</dbReference>
<dbReference type="EMBL" id="LWSG01000046">
    <property type="protein sequence ID" value="OAS82199.1"/>
    <property type="molecule type" value="Genomic_DNA"/>
</dbReference>
<evidence type="ECO:0000256" key="3">
    <source>
        <dbReference type="ARBA" id="ARBA00022692"/>
    </source>
</evidence>
<dbReference type="OrthoDB" id="1758221at2"/>
<dbReference type="PANTHER" id="PTHR33545">
    <property type="entry name" value="UPF0750 MEMBRANE PROTEIN YITT-RELATED"/>
    <property type="match status" value="1"/>
</dbReference>
<protein>
    <recommendedName>
        <fullName evidence="7">DUF2179 domain-containing protein</fullName>
    </recommendedName>
</protein>
<feature type="domain" description="DUF2179" evidence="7">
    <location>
        <begin position="217"/>
        <end position="271"/>
    </location>
</feature>
<keyword evidence="4 6" id="KW-1133">Transmembrane helix</keyword>
<dbReference type="InterPro" id="IPR003740">
    <property type="entry name" value="YitT"/>
</dbReference>
<keyword evidence="9" id="KW-1185">Reference proteome</keyword>
<evidence type="ECO:0000313" key="8">
    <source>
        <dbReference type="EMBL" id="OAS82199.1"/>
    </source>
</evidence>
<sequence>MRTQILNIAMLLAGSFIYALGINYFAIPNKLSEGGIIGVTIVLYYLFQWSPGVVNLILNGFLFALGYKLLDKKVILYTLLATIFSSFFLFVTEGWGDPLIGDSLLAALFAGVFVGGGLGLVFRAGGSMGGTAILARLGQLYFGWSLSRTILIIDLIVIAGSTYVIGQEKAMYTLVAVFIGAKAIDLVIEGLDTQKAVTIISGSTESISKEITYSLARGVTVFNARGAYTGSEKEVLYVVINRQELSKLKQLVRSIDSKAFVVVHEVRDVVGGGFSIEKA</sequence>
<evidence type="ECO:0000256" key="1">
    <source>
        <dbReference type="ARBA" id="ARBA00004651"/>
    </source>
</evidence>
<dbReference type="InterPro" id="IPR019264">
    <property type="entry name" value="DUF2179"/>
</dbReference>
<dbReference type="InterPro" id="IPR051461">
    <property type="entry name" value="UPF0750_membrane"/>
</dbReference>
<feature type="transmembrane region" description="Helical" evidence="6">
    <location>
        <begin position="74"/>
        <end position="92"/>
    </location>
</feature>
<proteinExistence type="predicted"/>
<keyword evidence="5 6" id="KW-0472">Membrane</keyword>
<feature type="transmembrane region" description="Helical" evidence="6">
    <location>
        <begin position="146"/>
        <end position="165"/>
    </location>
</feature>
<comment type="subcellular location">
    <subcellularLocation>
        <location evidence="1">Cell membrane</location>
        <topology evidence="1">Multi-pass membrane protein</topology>
    </subcellularLocation>
</comment>
<dbReference type="AlphaFoldDB" id="A0A179SML1"/>
<dbReference type="PIRSF" id="PIRSF006483">
    <property type="entry name" value="Membrane_protein_YitT"/>
    <property type="match status" value="1"/>
</dbReference>
<gene>
    <name evidence="8" type="ORF">A6K24_14210</name>
</gene>
<evidence type="ECO:0000259" key="7">
    <source>
        <dbReference type="Pfam" id="PF10035"/>
    </source>
</evidence>
<dbReference type="GO" id="GO:0005886">
    <property type="term" value="C:plasma membrane"/>
    <property type="evidence" value="ECO:0007669"/>
    <property type="project" value="UniProtKB-SubCell"/>
</dbReference>
<reference evidence="9" key="1">
    <citation type="submission" date="2016-04" db="EMBL/GenBank/DDBJ databases">
        <authorList>
            <person name="Lyu Z."/>
            <person name="Lyu W."/>
        </authorList>
    </citation>
    <scope>NUCLEOTIDE SEQUENCE [LARGE SCALE GENOMIC DNA]</scope>
    <source>
        <strain evidence="9">C44</strain>
    </source>
</reference>
<name>A0A179SML1_9BACI</name>
<evidence type="ECO:0000313" key="9">
    <source>
        <dbReference type="Proteomes" id="UP000078534"/>
    </source>
</evidence>